<dbReference type="Gene3D" id="3.40.630.10">
    <property type="entry name" value="Zn peptidases"/>
    <property type="match status" value="1"/>
</dbReference>
<feature type="binding site" evidence="3">
    <location>
        <position position="102"/>
    </location>
    <ligand>
        <name>Mn(2+)</name>
        <dbReference type="ChEBI" id="CHEBI:29035"/>
        <label>2</label>
    </ligand>
</feature>
<dbReference type="NCBIfam" id="TIGR01891">
    <property type="entry name" value="amidohydrolases"/>
    <property type="match status" value="1"/>
</dbReference>
<dbReference type="OrthoDB" id="9776731at2"/>
<accession>A0A1T5II68</accession>
<keyword evidence="6" id="KW-1185">Reference proteome</keyword>
<comment type="similarity">
    <text evidence="1">Belongs to the peptidase M20 family.</text>
</comment>
<dbReference type="PIRSF" id="PIRSF005962">
    <property type="entry name" value="Pept_M20D_amidohydro"/>
    <property type="match status" value="1"/>
</dbReference>
<reference evidence="5 6" key="1">
    <citation type="submission" date="2017-02" db="EMBL/GenBank/DDBJ databases">
        <authorList>
            <person name="Peterson S.W."/>
        </authorList>
    </citation>
    <scope>NUCLEOTIDE SEQUENCE [LARGE SCALE GENOMIC DNA]</scope>
    <source>
        <strain evidence="5 6">M1</strain>
    </source>
</reference>
<dbReference type="AlphaFoldDB" id="A0A1T5II68"/>
<dbReference type="SUPFAM" id="SSF55031">
    <property type="entry name" value="Bacterial exopeptidase dimerisation domain"/>
    <property type="match status" value="1"/>
</dbReference>
<proteinExistence type="inferred from homology"/>
<feature type="domain" description="Peptidase M20 dimerisation" evidence="4">
    <location>
        <begin position="185"/>
        <end position="281"/>
    </location>
</feature>
<dbReference type="PANTHER" id="PTHR11014">
    <property type="entry name" value="PEPTIDASE M20 FAMILY MEMBER"/>
    <property type="match status" value="1"/>
</dbReference>
<dbReference type="CDD" id="cd03886">
    <property type="entry name" value="M20_Acy1"/>
    <property type="match status" value="1"/>
</dbReference>
<sequence>MNNVLNLAEEIKEWLIEVRRDFHMNPEFGMEEYRTSRRIVKYLEEMGIEYKKGVANTGVVGIIRGKENGKTVALRADMDALPIEEKNQVSYKSKIKGKMHACGHDAHMTILLGAARLLEDMKDDLKGNVKLFFQPAEETVGGAKPMIQEGVMENPKVDVVFGLHVAPEIPAGEIGIRYGKMNASSDTMKIVIKGESTHGAYPHSGVDAIVIAGHVITGLQTIVSRNIDPRNSAVVTLGAIEGGSRGNIIANKVEMIGTIRTLDPETRKKVINRIKKIVEDISQSLDGKGEVIIEEGYPHLINDDDIVNIVKENAGKILGEDKVRIIESSSLGVEDFAYFLQKAPGAFCRLGCGNVEKGIIHDGHNCNFDIDEDCLSIGVALQVQNVISILNS</sequence>
<feature type="binding site" evidence="3">
    <location>
        <position position="138"/>
    </location>
    <ligand>
        <name>Mn(2+)</name>
        <dbReference type="ChEBI" id="CHEBI:29035"/>
        <label>2</label>
    </ligand>
</feature>
<feature type="binding site" evidence="3">
    <location>
        <position position="104"/>
    </location>
    <ligand>
        <name>Mn(2+)</name>
        <dbReference type="ChEBI" id="CHEBI:29035"/>
        <label>2</label>
    </ligand>
</feature>
<dbReference type="GO" id="GO:0016787">
    <property type="term" value="F:hydrolase activity"/>
    <property type="evidence" value="ECO:0007669"/>
    <property type="project" value="UniProtKB-KW"/>
</dbReference>
<feature type="binding site" evidence="3">
    <location>
        <position position="164"/>
    </location>
    <ligand>
        <name>Mn(2+)</name>
        <dbReference type="ChEBI" id="CHEBI:29035"/>
        <label>2</label>
    </ligand>
</feature>
<keyword evidence="3" id="KW-0479">Metal-binding</keyword>
<dbReference type="Pfam" id="PF01546">
    <property type="entry name" value="Peptidase_M20"/>
    <property type="match status" value="1"/>
</dbReference>
<comment type="cofactor">
    <cofactor evidence="3">
        <name>Mn(2+)</name>
        <dbReference type="ChEBI" id="CHEBI:29035"/>
    </cofactor>
    <text evidence="3">The Mn(2+) ion enhances activity.</text>
</comment>
<dbReference type="InterPro" id="IPR036264">
    <property type="entry name" value="Bact_exopeptidase_dim_dom"/>
</dbReference>
<dbReference type="FunFam" id="3.30.70.360:FF:000014">
    <property type="entry name" value="N-acyl-L-amino acid amidohydrolase"/>
    <property type="match status" value="1"/>
</dbReference>
<dbReference type="InterPro" id="IPR011650">
    <property type="entry name" value="Peptidase_M20_dimer"/>
</dbReference>
<evidence type="ECO:0000256" key="1">
    <source>
        <dbReference type="ARBA" id="ARBA00006153"/>
    </source>
</evidence>
<keyword evidence="2 5" id="KW-0378">Hydrolase</keyword>
<organism evidence="5 6">
    <name type="scientific">Maledivibacter halophilus</name>
    <dbReference type="NCBI Taxonomy" id="36842"/>
    <lineage>
        <taxon>Bacteria</taxon>
        <taxon>Bacillati</taxon>
        <taxon>Bacillota</taxon>
        <taxon>Clostridia</taxon>
        <taxon>Peptostreptococcales</taxon>
        <taxon>Caminicellaceae</taxon>
        <taxon>Maledivibacter</taxon>
    </lineage>
</organism>
<evidence type="ECO:0000259" key="4">
    <source>
        <dbReference type="Pfam" id="PF07687"/>
    </source>
</evidence>
<name>A0A1T5II68_9FIRM</name>
<dbReference type="RefSeq" id="WP_079488950.1">
    <property type="nucleotide sequence ID" value="NZ_FUZT01000001.1"/>
</dbReference>
<evidence type="ECO:0000256" key="3">
    <source>
        <dbReference type="PIRSR" id="PIRSR005962-1"/>
    </source>
</evidence>
<gene>
    <name evidence="5" type="ORF">SAMN02194393_00401</name>
</gene>
<evidence type="ECO:0000256" key="2">
    <source>
        <dbReference type="ARBA" id="ARBA00022801"/>
    </source>
</evidence>
<dbReference type="Pfam" id="PF07687">
    <property type="entry name" value="M20_dimer"/>
    <property type="match status" value="1"/>
</dbReference>
<dbReference type="InterPro" id="IPR002933">
    <property type="entry name" value="Peptidase_M20"/>
</dbReference>
<evidence type="ECO:0000313" key="6">
    <source>
        <dbReference type="Proteomes" id="UP000190285"/>
    </source>
</evidence>
<dbReference type="STRING" id="36842.SAMN02194393_00401"/>
<dbReference type="GO" id="GO:0046872">
    <property type="term" value="F:metal ion binding"/>
    <property type="evidence" value="ECO:0007669"/>
    <property type="project" value="UniProtKB-KW"/>
</dbReference>
<keyword evidence="3" id="KW-0464">Manganese</keyword>
<evidence type="ECO:0000313" key="5">
    <source>
        <dbReference type="EMBL" id="SKC38790.1"/>
    </source>
</evidence>
<protein>
    <submittedName>
        <fullName evidence="5">Amidohydrolase</fullName>
    </submittedName>
</protein>
<dbReference type="Gene3D" id="3.30.70.360">
    <property type="match status" value="1"/>
</dbReference>
<dbReference type="Proteomes" id="UP000190285">
    <property type="component" value="Unassembled WGS sequence"/>
</dbReference>
<dbReference type="InterPro" id="IPR017439">
    <property type="entry name" value="Amidohydrolase"/>
</dbReference>
<feature type="binding site" evidence="3">
    <location>
        <position position="364"/>
    </location>
    <ligand>
        <name>Mn(2+)</name>
        <dbReference type="ChEBI" id="CHEBI:29035"/>
        <label>2</label>
    </ligand>
</feature>
<dbReference type="EMBL" id="FUZT01000001">
    <property type="protein sequence ID" value="SKC38790.1"/>
    <property type="molecule type" value="Genomic_DNA"/>
</dbReference>
<dbReference type="SUPFAM" id="SSF53187">
    <property type="entry name" value="Zn-dependent exopeptidases"/>
    <property type="match status" value="1"/>
</dbReference>
<dbReference type="PANTHER" id="PTHR11014:SF63">
    <property type="entry name" value="METALLOPEPTIDASE, PUTATIVE (AFU_ORTHOLOGUE AFUA_6G09600)-RELATED"/>
    <property type="match status" value="1"/>
</dbReference>